<dbReference type="InterPro" id="IPR000383">
    <property type="entry name" value="Xaa-Pro-like_dom"/>
</dbReference>
<gene>
    <name evidence="3" type="ORF">KHA94_22335</name>
</gene>
<sequence length="303" mass="34389">MLYFISVVAFIFILVMLVSIFVGWKLIHPPDRPVIDNPKNYGLNYENISFKSRGNDISLKGWYIPAEKNEKMTLIFGHGYLANREEPRAEALKLVKTLVSDGYNVLMFDFRAWGESEGKMCTLGLYEKSDMQGAIDWVKQKNQNSRIGLVGFSMGAATSLLVAAEESCVEVVVADSPFSDLKAYLNENLSYFTKLPKYPFTPIILNTIPFLSGVKLDVVKPIDVIGKIYPRKVLFVHSDADKTVFCRHSELLSNCHPDKFTYWNTSGVLHLRSHQTYPTEYQEKVLSFLNSVADVKYVEKSNV</sequence>
<keyword evidence="3" id="KW-0378">Hydrolase</keyword>
<feature type="domain" description="Xaa-Pro dipeptidyl-peptidase-like" evidence="2">
    <location>
        <begin position="74"/>
        <end position="188"/>
    </location>
</feature>
<keyword evidence="4" id="KW-1185">Reference proteome</keyword>
<evidence type="ECO:0000256" key="1">
    <source>
        <dbReference type="SAM" id="Phobius"/>
    </source>
</evidence>
<dbReference type="RefSeq" id="WP_213104316.1">
    <property type="nucleotide sequence ID" value="NZ_JAGYPM010000006.1"/>
</dbReference>
<dbReference type="Proteomes" id="UP000681027">
    <property type="component" value="Unassembled WGS sequence"/>
</dbReference>
<dbReference type="InterPro" id="IPR052920">
    <property type="entry name" value="DNA-binding_regulatory"/>
</dbReference>
<protein>
    <submittedName>
        <fullName evidence="3">Alpha/beta fold hydrolase</fullName>
    </submittedName>
</protein>
<dbReference type="PANTHER" id="PTHR43358">
    <property type="entry name" value="ALPHA/BETA-HYDROLASE"/>
    <property type="match status" value="1"/>
</dbReference>
<name>A0ABS5NYH5_9BACI</name>
<comment type="caution">
    <text evidence="3">The sequence shown here is derived from an EMBL/GenBank/DDBJ whole genome shotgun (WGS) entry which is preliminary data.</text>
</comment>
<proteinExistence type="predicted"/>
<keyword evidence="1" id="KW-0472">Membrane</keyword>
<dbReference type="SUPFAM" id="SSF53474">
    <property type="entry name" value="alpha/beta-Hydrolases"/>
    <property type="match status" value="1"/>
</dbReference>
<feature type="transmembrane region" description="Helical" evidence="1">
    <location>
        <begin position="7"/>
        <end position="27"/>
    </location>
</feature>
<dbReference type="InterPro" id="IPR029058">
    <property type="entry name" value="AB_hydrolase_fold"/>
</dbReference>
<keyword evidence="1" id="KW-0812">Transmembrane</keyword>
<evidence type="ECO:0000259" key="2">
    <source>
        <dbReference type="Pfam" id="PF02129"/>
    </source>
</evidence>
<dbReference type="PANTHER" id="PTHR43358:SF4">
    <property type="entry name" value="ALPHA_BETA HYDROLASE FOLD-1 DOMAIN-CONTAINING PROTEIN"/>
    <property type="match status" value="1"/>
</dbReference>
<dbReference type="Pfam" id="PF02129">
    <property type="entry name" value="Peptidase_S15"/>
    <property type="match status" value="1"/>
</dbReference>
<accession>A0ABS5NYH5</accession>
<keyword evidence="1" id="KW-1133">Transmembrane helix</keyword>
<organism evidence="3 4">
    <name type="scientific">Cytobacillus citreus</name>
    <dbReference type="NCBI Taxonomy" id="2833586"/>
    <lineage>
        <taxon>Bacteria</taxon>
        <taxon>Bacillati</taxon>
        <taxon>Bacillota</taxon>
        <taxon>Bacilli</taxon>
        <taxon>Bacillales</taxon>
        <taxon>Bacillaceae</taxon>
        <taxon>Cytobacillus</taxon>
    </lineage>
</organism>
<evidence type="ECO:0000313" key="3">
    <source>
        <dbReference type="EMBL" id="MBS4192871.1"/>
    </source>
</evidence>
<dbReference type="EMBL" id="JAGYPM010000006">
    <property type="protein sequence ID" value="MBS4192871.1"/>
    <property type="molecule type" value="Genomic_DNA"/>
</dbReference>
<dbReference type="GO" id="GO:0016787">
    <property type="term" value="F:hydrolase activity"/>
    <property type="evidence" value="ECO:0007669"/>
    <property type="project" value="UniProtKB-KW"/>
</dbReference>
<reference evidence="3 4" key="1">
    <citation type="submission" date="2021-05" db="EMBL/GenBank/DDBJ databases">
        <title>Novel Bacillus species.</title>
        <authorList>
            <person name="Liu G."/>
        </authorList>
    </citation>
    <scope>NUCLEOTIDE SEQUENCE [LARGE SCALE GENOMIC DNA]</scope>
    <source>
        <strain evidence="3 4">FJAT-49705</strain>
    </source>
</reference>
<dbReference type="Gene3D" id="3.40.50.1820">
    <property type="entry name" value="alpha/beta hydrolase"/>
    <property type="match status" value="1"/>
</dbReference>
<evidence type="ECO:0000313" key="4">
    <source>
        <dbReference type="Proteomes" id="UP000681027"/>
    </source>
</evidence>